<keyword evidence="2 3" id="KW-0344">Guanine-nucleotide releasing factor</keyword>
<dbReference type="CDD" id="cd00201">
    <property type="entry name" value="WW"/>
    <property type="match status" value="1"/>
</dbReference>
<dbReference type="CDD" id="cd00155">
    <property type="entry name" value="RasGEF"/>
    <property type="match status" value="1"/>
</dbReference>
<dbReference type="Pfam" id="PF00617">
    <property type="entry name" value="RasGEF"/>
    <property type="match status" value="1"/>
</dbReference>
<dbReference type="PROSITE" id="PS00720">
    <property type="entry name" value="RASGEF"/>
    <property type="match status" value="1"/>
</dbReference>
<dbReference type="InterPro" id="IPR008937">
    <property type="entry name" value="Ras-like_GEF"/>
</dbReference>
<dbReference type="Gene3D" id="1.20.870.10">
    <property type="entry name" value="Son of sevenless (SoS) protein Chain: S domain 1"/>
    <property type="match status" value="1"/>
</dbReference>
<dbReference type="InterPro" id="IPR057827">
    <property type="entry name" value="WW_fungi"/>
</dbReference>
<dbReference type="AlphaFoldDB" id="A0A6V8H6F4"/>
<gene>
    <name evidence="9" type="ORF">TCE0_015f03021</name>
</gene>
<feature type="region of interest" description="Disordered" evidence="5">
    <location>
        <begin position="239"/>
        <end position="341"/>
    </location>
</feature>
<dbReference type="Pfam" id="PF00018">
    <property type="entry name" value="SH3_1"/>
    <property type="match status" value="1"/>
</dbReference>
<feature type="compositionally biased region" description="Polar residues" evidence="5">
    <location>
        <begin position="309"/>
        <end position="341"/>
    </location>
</feature>
<organism evidence="9 10">
    <name type="scientific">Talaromyces pinophilus</name>
    <name type="common">Penicillium pinophilum</name>
    <dbReference type="NCBI Taxonomy" id="128442"/>
    <lineage>
        <taxon>Eukaryota</taxon>
        <taxon>Fungi</taxon>
        <taxon>Dikarya</taxon>
        <taxon>Ascomycota</taxon>
        <taxon>Pezizomycotina</taxon>
        <taxon>Eurotiomycetes</taxon>
        <taxon>Eurotiomycetidae</taxon>
        <taxon>Eurotiales</taxon>
        <taxon>Trichocomaceae</taxon>
        <taxon>Talaromyces</taxon>
        <taxon>Talaromyces sect. Talaromyces</taxon>
    </lineage>
</organism>
<dbReference type="Gene3D" id="2.30.30.40">
    <property type="entry name" value="SH3 Domains"/>
    <property type="match status" value="1"/>
</dbReference>
<dbReference type="InterPro" id="IPR019804">
    <property type="entry name" value="Ras_G-nucl-exch_fac_CS"/>
</dbReference>
<evidence type="ECO:0000313" key="10">
    <source>
        <dbReference type="Proteomes" id="UP000053095"/>
    </source>
</evidence>
<dbReference type="InterPro" id="IPR001895">
    <property type="entry name" value="RASGEF_cat_dom"/>
</dbReference>
<keyword evidence="1 4" id="KW-0728">SH3 domain</keyword>
<dbReference type="InterPro" id="IPR056686">
    <property type="entry name" value="DUF7784"/>
</dbReference>
<dbReference type="InterPro" id="IPR001202">
    <property type="entry name" value="WW_dom"/>
</dbReference>
<name>A0A6V8H6F4_TALPI</name>
<dbReference type="InterPro" id="IPR056685">
    <property type="entry name" value="DUF7783"/>
</dbReference>
<dbReference type="SMART" id="SM00147">
    <property type="entry name" value="RasGEF"/>
    <property type="match status" value="1"/>
</dbReference>
<evidence type="ECO:0000256" key="5">
    <source>
        <dbReference type="SAM" id="MobiDB-lite"/>
    </source>
</evidence>
<dbReference type="Proteomes" id="UP000053095">
    <property type="component" value="Unassembled WGS sequence"/>
</dbReference>
<feature type="compositionally biased region" description="Polar residues" evidence="5">
    <location>
        <begin position="61"/>
        <end position="74"/>
    </location>
</feature>
<dbReference type="PANTHER" id="PTHR23113">
    <property type="entry name" value="GUANINE NUCLEOTIDE EXCHANGE FACTOR"/>
    <property type="match status" value="1"/>
</dbReference>
<dbReference type="PROSITE" id="PS50212">
    <property type="entry name" value="RASGEF_NTER"/>
    <property type="match status" value="1"/>
</dbReference>
<feature type="compositionally biased region" description="Acidic residues" evidence="5">
    <location>
        <begin position="167"/>
        <end position="181"/>
    </location>
</feature>
<evidence type="ECO:0000256" key="1">
    <source>
        <dbReference type="ARBA" id="ARBA00022443"/>
    </source>
</evidence>
<dbReference type="SMART" id="SM00326">
    <property type="entry name" value="SH3"/>
    <property type="match status" value="1"/>
</dbReference>
<sequence length="1272" mass="142545">MYQGGVAEPLALDAHPGFAFKKTAAYAATFRYETDEEHPDMATHSPLRTSGGRQRSHSIQKDMSQTSPQRQTSPIKLAAEPLPALYVKALYDYNADDRASLSFRQGDVIQVLNRLETGWWDGVIGNVRGWFPSNYCTIITNPDEIEHYASHRMMMMADPGDASAESGAEDEYEDDQEDEFDLEHHSRDSQPILPIEGVPPMDQEEAAYWVPQATADGRLFYFNTLTGTSTMELPLENPLLANETGPRDRNNFFVPDQTRPPPEMMARGVERDEDDYDGSGSEGEGESLMLASRDSISRRRRSLADDVSPATSMDSLNTSPVNKSSQHATTHSSQGSYLHSKDSISTSIATSNGSSIPRHFVDDTPGSRIGWADLLENMRHAIDAYRQVVRNGDRNEYVRKAEDISDHLRMLLAAGSDTTDNHSGSPSIISSNRALYPHFRDMMSKFSKLVLSSHIAAADWTSPDSATKCLQEADGVWQGVSGYVQVASQQRGGNVNRIVPGFVLNSSTGGHWQNNGIRTGESGATSFLDPDGQDSSQEPSVTLDAALIDQIDSMRKAIVLSIRKIDEHLKMEQKTITPRQHQALSDAICLAALNVVEKYRPWISTIESINLAPLGTSLQNPQLVDFGLQKQRVYETMADLVLSCQAVSAPLGDEWAELRRDSIEDRLNNVRSVARQLEGTVSQIGFSLSLLQEQVPHDANGQTHFVDDNEAGAALNREPGRRRGTTSSVSAVPIAALTIDDDDHTQVRRNMNKAQRFFGQAPPSTITREPLREPVSLPEENPWFLNFDQEGEVFYDNKADVPTLKCGTLEGLVAQLTRHDKLDASFNNTFLLTYRSFTTAAELFDKLVQRFSIQPPYGLTPDELRMWIDRKQKPIRFRVVNILKTWFENYWMETNDEVNMQLLRDVHAFTQDSIATTKTPGSPQLLSVIEQRLRGQDTTVKKLVPTQNMATPTPIVPKNMKKLRFLDIDATEFARQLTIIESRLYGKIRATECLNKTWQKKIGPGETEPAANVKALILHSNQLTNWVAEMILTQGDVKKRVVVIKHFVNVADKCRALNNYSTLTSIISALGTAPIHRLSRTWAQVSGRTSTVLEQMRRLMASTKNFGEYRETLHAANPPCIPFFGVYLTDLTFIEDGIPSHTPSDLINFNKRAKTAEVIRDIQQYQNVPYQLQAVPELQDYILSNMQAAGDVHEMYERSLEVEPREREDEKIARLLRRGPYYRDSGKQAKPAYTEHTARLARFPIRDKLASDMFVGVTVIEATHLGERIRDA</sequence>
<dbReference type="InterPro" id="IPR036964">
    <property type="entry name" value="RASGEF_cat_dom_sf"/>
</dbReference>
<dbReference type="SMART" id="SM00229">
    <property type="entry name" value="RasGEFN"/>
    <property type="match status" value="1"/>
</dbReference>
<dbReference type="InterPro" id="IPR023578">
    <property type="entry name" value="Ras_GEF_dom_sf"/>
</dbReference>
<feature type="domain" description="SH3" evidence="6">
    <location>
        <begin position="82"/>
        <end position="141"/>
    </location>
</feature>
<dbReference type="Pfam" id="PF23518">
    <property type="entry name" value="WW_2"/>
    <property type="match status" value="1"/>
</dbReference>
<dbReference type="Pfam" id="PF25006">
    <property type="entry name" value="DUF7783"/>
    <property type="match status" value="1"/>
</dbReference>
<evidence type="ECO:0000256" key="3">
    <source>
        <dbReference type="PROSITE-ProRule" id="PRU00168"/>
    </source>
</evidence>
<proteinExistence type="predicted"/>
<comment type="caution">
    <text evidence="9">The sequence shown here is derived from an EMBL/GenBank/DDBJ whole genome shotgun (WGS) entry which is preliminary data.</text>
</comment>
<dbReference type="EMBL" id="DF933811">
    <property type="protein sequence ID" value="GAM35034.1"/>
    <property type="molecule type" value="Genomic_DNA"/>
</dbReference>
<dbReference type="CDD" id="cd06224">
    <property type="entry name" value="REM"/>
    <property type="match status" value="1"/>
</dbReference>
<dbReference type="GO" id="GO:0005085">
    <property type="term" value="F:guanyl-nucleotide exchange factor activity"/>
    <property type="evidence" value="ECO:0007669"/>
    <property type="project" value="UniProtKB-KW"/>
</dbReference>
<dbReference type="PANTHER" id="PTHR23113:SF368">
    <property type="entry name" value="CELL DIVISION CONTROL PROTEIN 25"/>
    <property type="match status" value="1"/>
</dbReference>
<dbReference type="PRINTS" id="PR00452">
    <property type="entry name" value="SH3DOMAIN"/>
</dbReference>
<evidence type="ECO:0000259" key="7">
    <source>
        <dbReference type="PROSITE" id="PS50009"/>
    </source>
</evidence>
<feature type="region of interest" description="Disordered" evidence="5">
    <location>
        <begin position="37"/>
        <end position="76"/>
    </location>
</feature>
<feature type="region of interest" description="Disordered" evidence="5">
    <location>
        <begin position="518"/>
        <end position="538"/>
    </location>
</feature>
<evidence type="ECO:0000259" key="6">
    <source>
        <dbReference type="PROSITE" id="PS50002"/>
    </source>
</evidence>
<dbReference type="Gene3D" id="1.10.840.10">
    <property type="entry name" value="Ras guanine-nucleotide exchange factors catalytic domain"/>
    <property type="match status" value="1"/>
</dbReference>
<accession>A0A6V8H6F4</accession>
<dbReference type="Pfam" id="PF00618">
    <property type="entry name" value="RasGEF_N"/>
    <property type="match status" value="1"/>
</dbReference>
<dbReference type="SUPFAM" id="SSF48366">
    <property type="entry name" value="Ras GEF"/>
    <property type="match status" value="1"/>
</dbReference>
<evidence type="ECO:0008006" key="11">
    <source>
        <dbReference type="Google" id="ProtNLM"/>
    </source>
</evidence>
<dbReference type="InterPro" id="IPR036028">
    <property type="entry name" value="SH3-like_dom_sf"/>
</dbReference>
<evidence type="ECO:0000259" key="8">
    <source>
        <dbReference type="PROSITE" id="PS50212"/>
    </source>
</evidence>
<feature type="domain" description="Ras-GEF" evidence="7">
    <location>
        <begin position="969"/>
        <end position="1205"/>
    </location>
</feature>
<protein>
    <recommendedName>
        <fullName evidence="11">Cell division control protein Cdc25</fullName>
    </recommendedName>
</protein>
<evidence type="ECO:0000313" key="9">
    <source>
        <dbReference type="EMBL" id="GAM35034.1"/>
    </source>
</evidence>
<feature type="region of interest" description="Disordered" evidence="5">
    <location>
        <begin position="158"/>
        <end position="198"/>
    </location>
</feature>
<evidence type="ECO:0000256" key="2">
    <source>
        <dbReference type="ARBA" id="ARBA00022658"/>
    </source>
</evidence>
<dbReference type="PROSITE" id="PS50009">
    <property type="entry name" value="RASGEF_CAT"/>
    <property type="match status" value="1"/>
</dbReference>
<dbReference type="GO" id="GO:0007265">
    <property type="term" value="P:Ras protein signal transduction"/>
    <property type="evidence" value="ECO:0007669"/>
    <property type="project" value="TreeGrafter"/>
</dbReference>
<dbReference type="Pfam" id="PF25008">
    <property type="entry name" value="DUF7784"/>
    <property type="match status" value="1"/>
</dbReference>
<dbReference type="CDD" id="cd11883">
    <property type="entry name" value="SH3_Sdc25"/>
    <property type="match status" value="1"/>
</dbReference>
<dbReference type="InterPro" id="IPR000651">
    <property type="entry name" value="Ras-like_Gua-exchang_fac_N"/>
</dbReference>
<feature type="domain" description="N-terminal Ras-GEF" evidence="8">
    <location>
        <begin position="800"/>
        <end position="933"/>
    </location>
</feature>
<reference evidence="10" key="1">
    <citation type="journal article" date="2015" name="Genome Announc.">
        <title>Draft genome sequence of Talaromyces cellulolyticus strain Y-94, a source of lignocellulosic biomass-degrading enzymes.</title>
        <authorList>
            <person name="Fujii T."/>
            <person name="Koike H."/>
            <person name="Sawayama S."/>
            <person name="Yano S."/>
            <person name="Inoue H."/>
        </authorList>
    </citation>
    <scope>NUCLEOTIDE SEQUENCE [LARGE SCALE GENOMIC DNA]</scope>
    <source>
        <strain evidence="10">Y-94</strain>
    </source>
</reference>
<dbReference type="SUPFAM" id="SSF50044">
    <property type="entry name" value="SH3-domain"/>
    <property type="match status" value="1"/>
</dbReference>
<keyword evidence="10" id="KW-1185">Reference proteome</keyword>
<dbReference type="GO" id="GO:0005886">
    <property type="term" value="C:plasma membrane"/>
    <property type="evidence" value="ECO:0007669"/>
    <property type="project" value="TreeGrafter"/>
</dbReference>
<evidence type="ECO:0000256" key="4">
    <source>
        <dbReference type="PROSITE-ProRule" id="PRU00192"/>
    </source>
</evidence>
<dbReference type="PROSITE" id="PS50002">
    <property type="entry name" value="SH3"/>
    <property type="match status" value="1"/>
</dbReference>
<dbReference type="InterPro" id="IPR001452">
    <property type="entry name" value="SH3_domain"/>
</dbReference>